<reference evidence="13 14" key="1">
    <citation type="submission" date="2013-11" db="EMBL/GenBank/DDBJ databases">
        <title>Metagenomic analysis of a methanogenic consortium involved in long chain n-alkane degradation.</title>
        <authorList>
            <person name="Davidova I.A."/>
            <person name="Callaghan A.V."/>
            <person name="Wawrik B."/>
            <person name="Pruitt S."/>
            <person name="Marks C."/>
            <person name="Duncan K.E."/>
            <person name="Suflita J.M."/>
        </authorList>
    </citation>
    <scope>NUCLEOTIDE SEQUENCE [LARGE SCALE GENOMIC DNA]</scope>
    <source>
        <strain evidence="13 14">SPR</strain>
    </source>
</reference>
<dbReference type="STRING" id="1429043.X474_06085"/>
<dbReference type="InterPro" id="IPR014743">
    <property type="entry name" value="Cl-channel_core"/>
</dbReference>
<feature type="transmembrane region" description="Helical" evidence="11">
    <location>
        <begin position="388"/>
        <end position="412"/>
    </location>
</feature>
<keyword evidence="14" id="KW-1185">Reference proteome</keyword>
<keyword evidence="3 11" id="KW-0812">Transmembrane</keyword>
<evidence type="ECO:0000256" key="6">
    <source>
        <dbReference type="ARBA" id="ARBA00023136"/>
    </source>
</evidence>
<evidence type="ECO:0000256" key="11">
    <source>
        <dbReference type="SAM" id="Phobius"/>
    </source>
</evidence>
<evidence type="ECO:0000256" key="8">
    <source>
        <dbReference type="ARBA" id="ARBA00023214"/>
    </source>
</evidence>
<dbReference type="InterPro" id="IPR050368">
    <property type="entry name" value="ClC-type_chloride_channel"/>
</dbReference>
<keyword evidence="9" id="KW-0407">Ion channel</keyword>
<protein>
    <submittedName>
        <fullName evidence="13">Chloride channel protein</fullName>
    </submittedName>
</protein>
<keyword evidence="10" id="KW-0129">CBS domain</keyword>
<evidence type="ECO:0000256" key="4">
    <source>
        <dbReference type="ARBA" id="ARBA00022989"/>
    </source>
</evidence>
<dbReference type="Pfam" id="PF00654">
    <property type="entry name" value="Voltage_CLC"/>
    <property type="match status" value="1"/>
</dbReference>
<sequence length="606" mass="65150">MEPQQDPEVAATRGRGLFSFFGPDAARRIVISVLIGLVSGLGAMIFFFGLEWGRWFFLGYLAGAPAPVPAGEHLVHLAVNTPYRPWVLFLVPAIGGLVSGFLVYTFAPEAEGHGTDAMIDAFHNKKGIIRTRVPFIKTLSSVITLSTGGSAGKEGPIAQIGAGFGSWLSRLLKFSVRERRIFLLAGTAAGLGAIFRAPLGAAITSVEVLYREDFESEAIIPCVISSVIAYSLFTYHFGFDPIFATPKFVFRDFRELLVYAVLGLVCAPVGALYVKTFYGIRDKFREFTSIPKFVRPALGGLGVGLIGLAIPEAISGGYGYLQLAIYGQMGVGIMCLAAAAKIVTTGLTIGSGGSGGVFGPTLFIGGMLGGVVGVVGHQLFPDIVHQPGAYVLVGMAAFFAGSAKAPLGALLMVSEMTWSYGLLPPLMLVSVIAILFNRFGSIYEKQIGNKFQSPAHEQDLTVNVLSELTVADIFEPSDGFRPLPAETTFKQLQREIAHSGQDVFAVVNQHQRLIGVLSIKNIRTVIFEESLKDLIVVGELCTKPVSLTPRQDLYDALLVFLDSGYGQIPVVDKTEEGEERLLGLLSHEDVISAYHSLVSKRMETND</sequence>
<dbReference type="SUPFAM" id="SSF54631">
    <property type="entry name" value="CBS-domain pair"/>
    <property type="match status" value="1"/>
</dbReference>
<dbReference type="CDD" id="cd00400">
    <property type="entry name" value="Voltage_gated_ClC"/>
    <property type="match status" value="1"/>
</dbReference>
<feature type="transmembrane region" description="Helical" evidence="11">
    <location>
        <begin position="218"/>
        <end position="235"/>
    </location>
</feature>
<keyword evidence="4 11" id="KW-1133">Transmembrane helix</keyword>
<evidence type="ECO:0000256" key="5">
    <source>
        <dbReference type="ARBA" id="ARBA00023065"/>
    </source>
</evidence>
<keyword evidence="5" id="KW-0406">Ion transport</keyword>
<dbReference type="Gene3D" id="1.10.3080.10">
    <property type="entry name" value="Clc chloride channel"/>
    <property type="match status" value="1"/>
</dbReference>
<dbReference type="FunCoup" id="A0A0D2JGS2">
    <property type="interactions" value="188"/>
</dbReference>
<feature type="domain" description="CBS" evidence="12">
    <location>
        <begin position="540"/>
        <end position="604"/>
    </location>
</feature>
<evidence type="ECO:0000256" key="9">
    <source>
        <dbReference type="ARBA" id="ARBA00023303"/>
    </source>
</evidence>
<feature type="transmembrane region" description="Helical" evidence="11">
    <location>
        <begin position="293"/>
        <end position="311"/>
    </location>
</feature>
<evidence type="ECO:0000313" key="14">
    <source>
        <dbReference type="Proteomes" id="UP000032233"/>
    </source>
</evidence>
<organism evidence="13 14">
    <name type="scientific">Dethiosulfatarculus sandiegensis</name>
    <dbReference type="NCBI Taxonomy" id="1429043"/>
    <lineage>
        <taxon>Bacteria</taxon>
        <taxon>Pseudomonadati</taxon>
        <taxon>Thermodesulfobacteriota</taxon>
        <taxon>Desulfarculia</taxon>
        <taxon>Desulfarculales</taxon>
        <taxon>Desulfarculaceae</taxon>
        <taxon>Dethiosulfatarculus</taxon>
    </lineage>
</organism>
<dbReference type="PANTHER" id="PTHR43427">
    <property type="entry name" value="CHLORIDE CHANNEL PROTEIN CLC-E"/>
    <property type="match status" value="1"/>
</dbReference>
<dbReference type="InParanoid" id="A0A0D2JGS2"/>
<dbReference type="FunFam" id="1.10.3080.10:FF:000018">
    <property type="entry name" value="Chloride transporter, ClC family"/>
    <property type="match status" value="1"/>
</dbReference>
<comment type="subcellular location">
    <subcellularLocation>
        <location evidence="1">Membrane</location>
        <topology evidence="1">Multi-pass membrane protein</topology>
    </subcellularLocation>
</comment>
<dbReference type="PATRIC" id="fig|1429043.3.peg.1287"/>
<keyword evidence="2" id="KW-0813">Transport</keyword>
<dbReference type="PROSITE" id="PS51371">
    <property type="entry name" value="CBS"/>
    <property type="match status" value="2"/>
</dbReference>
<evidence type="ECO:0000256" key="3">
    <source>
        <dbReference type="ARBA" id="ARBA00022692"/>
    </source>
</evidence>
<dbReference type="SMART" id="SM00116">
    <property type="entry name" value="CBS"/>
    <property type="match status" value="1"/>
</dbReference>
<dbReference type="InterPro" id="IPR001807">
    <property type="entry name" value="ClC"/>
</dbReference>
<comment type="caution">
    <text evidence="13">The sequence shown here is derived from an EMBL/GenBank/DDBJ whole genome shotgun (WGS) entry which is preliminary data.</text>
</comment>
<dbReference type="PANTHER" id="PTHR43427:SF6">
    <property type="entry name" value="CHLORIDE CHANNEL PROTEIN CLC-E"/>
    <property type="match status" value="1"/>
</dbReference>
<feature type="transmembrane region" description="Helical" evidence="11">
    <location>
        <begin position="86"/>
        <end position="107"/>
    </location>
</feature>
<keyword evidence="6 11" id="KW-0472">Membrane</keyword>
<evidence type="ECO:0000313" key="13">
    <source>
        <dbReference type="EMBL" id="KIX14946.1"/>
    </source>
</evidence>
<evidence type="ECO:0000256" key="2">
    <source>
        <dbReference type="ARBA" id="ARBA00022448"/>
    </source>
</evidence>
<feature type="transmembrane region" description="Helical" evidence="11">
    <location>
        <begin position="418"/>
        <end position="436"/>
    </location>
</feature>
<feature type="transmembrane region" description="Helical" evidence="11">
    <location>
        <begin position="29"/>
        <end position="50"/>
    </location>
</feature>
<dbReference type="SUPFAM" id="SSF81340">
    <property type="entry name" value="Clc chloride channel"/>
    <property type="match status" value="1"/>
</dbReference>
<feature type="domain" description="CBS" evidence="12">
    <location>
        <begin position="474"/>
        <end position="534"/>
    </location>
</feature>
<dbReference type="RefSeq" id="WP_044347346.1">
    <property type="nucleotide sequence ID" value="NZ_AZAC01000007.1"/>
</dbReference>
<feature type="transmembrane region" description="Helical" evidence="11">
    <location>
        <begin position="355"/>
        <end position="376"/>
    </location>
</feature>
<dbReference type="EMBL" id="AZAC01000007">
    <property type="protein sequence ID" value="KIX14946.1"/>
    <property type="molecule type" value="Genomic_DNA"/>
</dbReference>
<evidence type="ECO:0000256" key="1">
    <source>
        <dbReference type="ARBA" id="ARBA00004141"/>
    </source>
</evidence>
<proteinExistence type="predicted"/>
<evidence type="ECO:0000256" key="10">
    <source>
        <dbReference type="PROSITE-ProRule" id="PRU00703"/>
    </source>
</evidence>
<feature type="transmembrane region" description="Helical" evidence="11">
    <location>
        <begin position="323"/>
        <end position="343"/>
    </location>
</feature>
<evidence type="ECO:0000259" key="12">
    <source>
        <dbReference type="PROSITE" id="PS51371"/>
    </source>
</evidence>
<dbReference type="InterPro" id="IPR046342">
    <property type="entry name" value="CBS_dom_sf"/>
</dbReference>
<dbReference type="InterPro" id="IPR000644">
    <property type="entry name" value="CBS_dom"/>
</dbReference>
<keyword evidence="8" id="KW-0868">Chloride</keyword>
<dbReference type="Pfam" id="PF00571">
    <property type="entry name" value="CBS"/>
    <property type="match status" value="1"/>
</dbReference>
<accession>A0A0D2JGS2</accession>
<evidence type="ECO:0000256" key="7">
    <source>
        <dbReference type="ARBA" id="ARBA00023173"/>
    </source>
</evidence>
<dbReference type="GO" id="GO:0034707">
    <property type="term" value="C:chloride channel complex"/>
    <property type="evidence" value="ECO:0007669"/>
    <property type="project" value="UniProtKB-KW"/>
</dbReference>
<feature type="transmembrane region" description="Helical" evidence="11">
    <location>
        <begin position="256"/>
        <end position="273"/>
    </location>
</feature>
<gene>
    <name evidence="13" type="ORF">X474_06085</name>
</gene>
<dbReference type="Proteomes" id="UP000032233">
    <property type="component" value="Unassembled WGS sequence"/>
</dbReference>
<dbReference type="Gene3D" id="3.10.580.10">
    <property type="entry name" value="CBS-domain"/>
    <property type="match status" value="1"/>
</dbReference>
<dbReference type="PRINTS" id="PR00762">
    <property type="entry name" value="CLCHANNEL"/>
</dbReference>
<keyword evidence="7" id="KW-0869">Chloride channel</keyword>
<dbReference type="GO" id="GO:0005254">
    <property type="term" value="F:chloride channel activity"/>
    <property type="evidence" value="ECO:0007669"/>
    <property type="project" value="UniProtKB-KW"/>
</dbReference>
<feature type="transmembrane region" description="Helical" evidence="11">
    <location>
        <begin position="181"/>
        <end position="206"/>
    </location>
</feature>
<dbReference type="AlphaFoldDB" id="A0A0D2JGS2"/>
<name>A0A0D2JGS2_9BACT</name>